<dbReference type="Gene3D" id="1.10.1740.10">
    <property type="match status" value="1"/>
</dbReference>
<keyword evidence="5" id="KW-0804">Transcription</keyword>
<dbReference type="CDD" id="cd06171">
    <property type="entry name" value="Sigma70_r4"/>
    <property type="match status" value="1"/>
</dbReference>
<evidence type="ECO:0000259" key="7">
    <source>
        <dbReference type="Pfam" id="PF08281"/>
    </source>
</evidence>
<dbReference type="InterPro" id="IPR014284">
    <property type="entry name" value="RNA_pol_sigma-70_dom"/>
</dbReference>
<evidence type="ECO:0000256" key="4">
    <source>
        <dbReference type="ARBA" id="ARBA00023125"/>
    </source>
</evidence>
<feature type="domain" description="RNA polymerase sigma factor 70 region 4 type 2" evidence="7">
    <location>
        <begin position="126"/>
        <end position="178"/>
    </location>
</feature>
<dbReference type="PANTHER" id="PTHR43133">
    <property type="entry name" value="RNA POLYMERASE ECF-TYPE SIGMA FACTO"/>
    <property type="match status" value="1"/>
</dbReference>
<dbReference type="GO" id="GO:0006352">
    <property type="term" value="P:DNA-templated transcription initiation"/>
    <property type="evidence" value="ECO:0007669"/>
    <property type="project" value="InterPro"/>
</dbReference>
<dbReference type="InterPro" id="IPR036388">
    <property type="entry name" value="WH-like_DNA-bd_sf"/>
</dbReference>
<reference evidence="8" key="1">
    <citation type="journal article" date="2014" name="Front. Microbiol.">
        <title>High frequency of phylogenetically diverse reductive dehalogenase-homologous genes in deep subseafloor sedimentary metagenomes.</title>
        <authorList>
            <person name="Kawai M."/>
            <person name="Futagami T."/>
            <person name="Toyoda A."/>
            <person name="Takaki Y."/>
            <person name="Nishi S."/>
            <person name="Hori S."/>
            <person name="Arai W."/>
            <person name="Tsubouchi T."/>
            <person name="Morono Y."/>
            <person name="Uchiyama I."/>
            <person name="Ito T."/>
            <person name="Fujiyama A."/>
            <person name="Inagaki F."/>
            <person name="Takami H."/>
        </authorList>
    </citation>
    <scope>NUCLEOTIDE SEQUENCE</scope>
    <source>
        <strain evidence="8">Expedition CK06-06</strain>
    </source>
</reference>
<dbReference type="SUPFAM" id="SSF88946">
    <property type="entry name" value="Sigma2 domain of RNA polymerase sigma factors"/>
    <property type="match status" value="1"/>
</dbReference>
<dbReference type="Pfam" id="PF08281">
    <property type="entry name" value="Sigma70_r4_2"/>
    <property type="match status" value="1"/>
</dbReference>
<dbReference type="PROSITE" id="PS01063">
    <property type="entry name" value="SIGMA70_ECF"/>
    <property type="match status" value="1"/>
</dbReference>
<protein>
    <recommendedName>
        <fullName evidence="9">RNA polymerase sigma factor</fullName>
    </recommendedName>
</protein>
<dbReference type="AlphaFoldDB" id="X0S8E0"/>
<proteinExistence type="inferred from homology"/>
<dbReference type="GO" id="GO:0016987">
    <property type="term" value="F:sigma factor activity"/>
    <property type="evidence" value="ECO:0007669"/>
    <property type="project" value="UniProtKB-KW"/>
</dbReference>
<dbReference type="InterPro" id="IPR013249">
    <property type="entry name" value="RNA_pol_sigma70_r4_t2"/>
</dbReference>
<dbReference type="InterPro" id="IPR013325">
    <property type="entry name" value="RNA_pol_sigma_r2"/>
</dbReference>
<evidence type="ECO:0000259" key="6">
    <source>
        <dbReference type="Pfam" id="PF04542"/>
    </source>
</evidence>
<accession>X0S8E0</accession>
<dbReference type="EMBL" id="BARS01007033">
    <property type="protein sequence ID" value="GAF77308.1"/>
    <property type="molecule type" value="Genomic_DNA"/>
</dbReference>
<evidence type="ECO:0000313" key="8">
    <source>
        <dbReference type="EMBL" id="GAF77308.1"/>
    </source>
</evidence>
<dbReference type="NCBIfam" id="TIGR02937">
    <property type="entry name" value="sigma70-ECF"/>
    <property type="match status" value="1"/>
</dbReference>
<organism evidence="8">
    <name type="scientific">marine sediment metagenome</name>
    <dbReference type="NCBI Taxonomy" id="412755"/>
    <lineage>
        <taxon>unclassified sequences</taxon>
        <taxon>metagenomes</taxon>
        <taxon>ecological metagenomes</taxon>
    </lineage>
</organism>
<sequence length="188" mass="22276">MSPTDEELISRFQDGDVYAFEQIVHRYKDPLVNFIYNYLGNRIDAEDVIQETFLRVFKNKHLYRNIAKFSTWIYTIASNLAKTELRRRRRRRIFSLSQMGYGDKDYDVPDTLGSPERIVGGKMKGQMIRKEIESLPVKFREVVVLRDIQEFSYEEISKILNIPIGTVKSRVNRGRLRLQKKLKPLLDR</sequence>
<evidence type="ECO:0000256" key="5">
    <source>
        <dbReference type="ARBA" id="ARBA00023163"/>
    </source>
</evidence>
<dbReference type="Gene3D" id="1.10.10.10">
    <property type="entry name" value="Winged helix-like DNA-binding domain superfamily/Winged helix DNA-binding domain"/>
    <property type="match status" value="1"/>
</dbReference>
<evidence type="ECO:0000256" key="3">
    <source>
        <dbReference type="ARBA" id="ARBA00023082"/>
    </source>
</evidence>
<dbReference type="GO" id="GO:0003677">
    <property type="term" value="F:DNA binding"/>
    <property type="evidence" value="ECO:0007669"/>
    <property type="project" value="UniProtKB-KW"/>
</dbReference>
<dbReference type="InterPro" id="IPR013324">
    <property type="entry name" value="RNA_pol_sigma_r3/r4-like"/>
</dbReference>
<comment type="caution">
    <text evidence="8">The sequence shown here is derived from an EMBL/GenBank/DDBJ whole genome shotgun (WGS) entry which is preliminary data.</text>
</comment>
<evidence type="ECO:0000256" key="2">
    <source>
        <dbReference type="ARBA" id="ARBA00023015"/>
    </source>
</evidence>
<dbReference type="Pfam" id="PF04542">
    <property type="entry name" value="Sigma70_r2"/>
    <property type="match status" value="1"/>
</dbReference>
<gene>
    <name evidence="8" type="ORF">S01H1_13617</name>
</gene>
<dbReference type="SUPFAM" id="SSF88659">
    <property type="entry name" value="Sigma3 and sigma4 domains of RNA polymerase sigma factors"/>
    <property type="match status" value="1"/>
</dbReference>
<evidence type="ECO:0000256" key="1">
    <source>
        <dbReference type="ARBA" id="ARBA00010641"/>
    </source>
</evidence>
<dbReference type="PANTHER" id="PTHR43133:SF8">
    <property type="entry name" value="RNA POLYMERASE SIGMA FACTOR HI_1459-RELATED"/>
    <property type="match status" value="1"/>
</dbReference>
<dbReference type="InterPro" id="IPR039425">
    <property type="entry name" value="RNA_pol_sigma-70-like"/>
</dbReference>
<keyword evidence="2" id="KW-0805">Transcription regulation</keyword>
<feature type="domain" description="RNA polymerase sigma-70 region 2" evidence="6">
    <location>
        <begin position="24"/>
        <end position="91"/>
    </location>
</feature>
<name>X0S8E0_9ZZZZ</name>
<dbReference type="InterPro" id="IPR000838">
    <property type="entry name" value="RNA_pol_sigma70_ECF_CS"/>
</dbReference>
<comment type="similarity">
    <text evidence="1">Belongs to the sigma-70 factor family. ECF subfamily.</text>
</comment>
<keyword evidence="4" id="KW-0238">DNA-binding</keyword>
<evidence type="ECO:0008006" key="9">
    <source>
        <dbReference type="Google" id="ProtNLM"/>
    </source>
</evidence>
<keyword evidence="3" id="KW-0731">Sigma factor</keyword>
<dbReference type="InterPro" id="IPR007627">
    <property type="entry name" value="RNA_pol_sigma70_r2"/>
</dbReference>